<dbReference type="AlphaFoldDB" id="A0A811P5Q5"/>
<dbReference type="OrthoDB" id="657274at2759"/>
<dbReference type="EMBL" id="CAJGYO010000006">
    <property type="protein sequence ID" value="CAD6235283.1"/>
    <property type="molecule type" value="Genomic_DNA"/>
</dbReference>
<feature type="domain" description="Exocyst complex subunit Exo70 C-terminal" evidence="5">
    <location>
        <begin position="338"/>
        <end position="639"/>
    </location>
</feature>
<dbReference type="GO" id="GO:0015031">
    <property type="term" value="P:protein transport"/>
    <property type="evidence" value="ECO:0007669"/>
    <property type="project" value="UniProtKB-KW"/>
</dbReference>
<keyword evidence="3" id="KW-0653">Protein transport</keyword>
<reference evidence="6" key="1">
    <citation type="submission" date="2020-10" db="EMBL/GenBank/DDBJ databases">
        <authorList>
            <person name="Han B."/>
            <person name="Lu T."/>
            <person name="Zhao Q."/>
            <person name="Huang X."/>
            <person name="Zhao Y."/>
        </authorList>
    </citation>
    <scope>NUCLEOTIDE SEQUENCE</scope>
</reference>
<dbReference type="PANTHER" id="PTHR12542">
    <property type="entry name" value="EXOCYST COMPLEX PROTEIN EXO70"/>
    <property type="match status" value="1"/>
</dbReference>
<comment type="function">
    <text evidence="3">Component of the exocyst complex.</text>
</comment>
<evidence type="ECO:0000256" key="1">
    <source>
        <dbReference type="ARBA" id="ARBA00006756"/>
    </source>
</evidence>
<proteinExistence type="inferred from homology"/>
<dbReference type="GO" id="GO:0000145">
    <property type="term" value="C:exocyst"/>
    <property type="evidence" value="ECO:0007669"/>
    <property type="project" value="InterPro"/>
</dbReference>
<dbReference type="GO" id="GO:0005546">
    <property type="term" value="F:phosphatidylinositol-4,5-bisphosphate binding"/>
    <property type="evidence" value="ECO:0007669"/>
    <property type="project" value="InterPro"/>
</dbReference>
<dbReference type="Proteomes" id="UP000604825">
    <property type="component" value="Unassembled WGS sequence"/>
</dbReference>
<evidence type="ECO:0000313" key="6">
    <source>
        <dbReference type="EMBL" id="CAD6235283.1"/>
    </source>
</evidence>
<dbReference type="InterPro" id="IPR046364">
    <property type="entry name" value="Exo70_C"/>
</dbReference>
<dbReference type="Gene3D" id="1.20.1280.170">
    <property type="entry name" value="Exocyst complex component Exo70"/>
    <property type="match status" value="1"/>
</dbReference>
<comment type="caution">
    <text evidence="6">The sequence shown here is derived from an EMBL/GenBank/DDBJ whole genome shotgun (WGS) entry which is preliminary data.</text>
</comment>
<keyword evidence="3" id="KW-0268">Exocytosis</keyword>
<comment type="similarity">
    <text evidence="1 3">Belongs to the EXO70 family.</text>
</comment>
<gene>
    <name evidence="6" type="ORF">NCGR_LOCUS23543</name>
</gene>
<organism evidence="6 7">
    <name type="scientific">Miscanthus lutarioriparius</name>
    <dbReference type="NCBI Taxonomy" id="422564"/>
    <lineage>
        <taxon>Eukaryota</taxon>
        <taxon>Viridiplantae</taxon>
        <taxon>Streptophyta</taxon>
        <taxon>Embryophyta</taxon>
        <taxon>Tracheophyta</taxon>
        <taxon>Spermatophyta</taxon>
        <taxon>Magnoliopsida</taxon>
        <taxon>Liliopsida</taxon>
        <taxon>Poales</taxon>
        <taxon>Poaceae</taxon>
        <taxon>PACMAD clade</taxon>
        <taxon>Panicoideae</taxon>
        <taxon>Andropogonodae</taxon>
        <taxon>Andropogoneae</taxon>
        <taxon>Saccharinae</taxon>
        <taxon>Miscanthus</taxon>
    </lineage>
</organism>
<keyword evidence="4" id="KW-0175">Coiled coil</keyword>
<evidence type="ECO:0000313" key="7">
    <source>
        <dbReference type="Proteomes" id="UP000604825"/>
    </source>
</evidence>
<dbReference type="InterPro" id="IPR014729">
    <property type="entry name" value="Rossmann-like_a/b/a_fold"/>
</dbReference>
<dbReference type="Pfam" id="PF03081">
    <property type="entry name" value="Exo70_C"/>
    <property type="match status" value="1"/>
</dbReference>
<evidence type="ECO:0000256" key="4">
    <source>
        <dbReference type="SAM" id="Coils"/>
    </source>
</evidence>
<feature type="coiled-coil region" evidence="4">
    <location>
        <begin position="400"/>
        <end position="431"/>
    </location>
</feature>
<dbReference type="PANTHER" id="PTHR12542:SF94">
    <property type="entry name" value="EXOCYST SUBUNIT EXO70 FAMILY PROTEIN"/>
    <property type="match status" value="1"/>
</dbReference>
<dbReference type="Gene3D" id="3.40.50.620">
    <property type="entry name" value="HUPs"/>
    <property type="match status" value="1"/>
</dbReference>
<evidence type="ECO:0000256" key="2">
    <source>
        <dbReference type="ARBA" id="ARBA00022448"/>
    </source>
</evidence>
<dbReference type="InterPro" id="IPR016159">
    <property type="entry name" value="Cullin_repeat-like_dom_sf"/>
</dbReference>
<accession>A0A811P5Q5</accession>
<evidence type="ECO:0000259" key="5">
    <source>
        <dbReference type="Pfam" id="PF03081"/>
    </source>
</evidence>
<protein>
    <recommendedName>
        <fullName evidence="3">Exocyst subunit Exo70 family protein</fullName>
    </recommendedName>
</protein>
<evidence type="ECO:0000256" key="3">
    <source>
        <dbReference type="RuleBase" id="RU365026"/>
    </source>
</evidence>
<keyword evidence="2 3" id="KW-0813">Transport</keyword>
<dbReference type="InterPro" id="IPR004140">
    <property type="entry name" value="Exo70"/>
</dbReference>
<dbReference type="GO" id="GO:0006887">
    <property type="term" value="P:exocytosis"/>
    <property type="evidence" value="ECO:0007669"/>
    <property type="project" value="UniProtKB-KW"/>
</dbReference>
<sequence>MHEATVSRPAWEKVYLAVGDDAKQCELSLQWALSFIPPQMSLVLLHVNRPVTVIPYEVLGAPVKASMLRQEFVSNYSKNARNKIETSLRERLQNFKVQAKILIIDRHDVAPALLELVKKRKITTLIMGAKSRHDWKSKTAVALEKQADPSCNILYLHDGILISSRHQRANVFTARKNEMSLGGCHFSGSSNTTTSKSSSFFNSRSTNDTFDAEQLHDPSLDINPKYIFNDQRFNAIVGLEALDTFRGLVSQQISAERSRHLYQAFHSQYCDIFTRCEFIGGFDSFLGVDQQYLGKTHWKHMSSWPAVLEYIVSILNTLHTRLRQSQACDGFTHDDLLEAAKKPLRRLFTVASVVCAHEVRKSPEKLFFVLNMYTSLMDAIPALWNVFHADSISRDAEGLLAKLKDSATEIVKELRSLVQNYSSQRAVHEQDGGITSLTAYLMRYIRLLMNHKSSLDTMLGHGHTDDLLTVEVINPTGHLVLELIADLDSVLEKQSESFSSKELQCLFLMNNTHFILQEVKQSDVRLIVGSRCIGKRQDHFKKHMKGYLSASWGPVISNLETAKSMSPSKRLRTNVFSFLHSSPTPVQNFAWSFDETCQTQMSWKVPSPVLREELRGEILAFLTRAYHAHLERVKKSIKGNAADFKPEWKSKINGLFEG</sequence>
<name>A0A811P5Q5_9POAL</name>
<dbReference type="SUPFAM" id="SSF74788">
    <property type="entry name" value="Cullin repeat-like"/>
    <property type="match status" value="1"/>
</dbReference>
<dbReference type="SUPFAM" id="SSF52402">
    <property type="entry name" value="Adenine nucleotide alpha hydrolases-like"/>
    <property type="match status" value="1"/>
</dbReference>
<keyword evidence="7" id="KW-1185">Reference proteome</keyword>